<protein>
    <submittedName>
        <fullName evidence="1">Uncharacterized protein</fullName>
    </submittedName>
</protein>
<accession>A0AAV4PSB1</accession>
<dbReference type="AlphaFoldDB" id="A0AAV4PSB1"/>
<reference evidence="1 2" key="1">
    <citation type="submission" date="2021-06" db="EMBL/GenBank/DDBJ databases">
        <title>Caerostris extrusa draft genome.</title>
        <authorList>
            <person name="Kono N."/>
            <person name="Arakawa K."/>
        </authorList>
    </citation>
    <scope>NUCLEOTIDE SEQUENCE [LARGE SCALE GENOMIC DNA]</scope>
</reference>
<name>A0AAV4PSB1_CAEEX</name>
<sequence length="133" mass="15149">MRRVLPHSVSSKRTTSGVLELFFYGLIGALERGLWSIPKKSISILCPSGAFFWRLSKLVEKRTTFFRIWEVYQRHSIASICRFQLGTSNLYADYNGGIGVLCACSNDFSRECWFVLCDNFRTFVLCSGVAEIV</sequence>
<proteinExistence type="predicted"/>
<organism evidence="1 2">
    <name type="scientific">Caerostris extrusa</name>
    <name type="common">Bark spider</name>
    <name type="synonym">Caerostris bankana</name>
    <dbReference type="NCBI Taxonomy" id="172846"/>
    <lineage>
        <taxon>Eukaryota</taxon>
        <taxon>Metazoa</taxon>
        <taxon>Ecdysozoa</taxon>
        <taxon>Arthropoda</taxon>
        <taxon>Chelicerata</taxon>
        <taxon>Arachnida</taxon>
        <taxon>Araneae</taxon>
        <taxon>Araneomorphae</taxon>
        <taxon>Entelegynae</taxon>
        <taxon>Araneoidea</taxon>
        <taxon>Araneidae</taxon>
        <taxon>Caerostris</taxon>
    </lineage>
</organism>
<dbReference type="Proteomes" id="UP001054945">
    <property type="component" value="Unassembled WGS sequence"/>
</dbReference>
<evidence type="ECO:0000313" key="1">
    <source>
        <dbReference type="EMBL" id="GIY00015.1"/>
    </source>
</evidence>
<keyword evidence="2" id="KW-1185">Reference proteome</keyword>
<dbReference type="EMBL" id="BPLR01005128">
    <property type="protein sequence ID" value="GIY00015.1"/>
    <property type="molecule type" value="Genomic_DNA"/>
</dbReference>
<evidence type="ECO:0000313" key="2">
    <source>
        <dbReference type="Proteomes" id="UP001054945"/>
    </source>
</evidence>
<gene>
    <name evidence="1" type="ORF">CEXT_471831</name>
</gene>
<comment type="caution">
    <text evidence="1">The sequence shown here is derived from an EMBL/GenBank/DDBJ whole genome shotgun (WGS) entry which is preliminary data.</text>
</comment>